<dbReference type="STRING" id="1036779.SAMN04515666_10778"/>
<evidence type="ECO:0000256" key="1">
    <source>
        <dbReference type="SAM" id="Phobius"/>
    </source>
</evidence>
<evidence type="ECO:0000313" key="3">
    <source>
        <dbReference type="EMBL" id="SEM07946.1"/>
    </source>
</evidence>
<feature type="domain" description="Acyltransferase 3" evidence="2">
    <location>
        <begin position="7"/>
        <end position="333"/>
    </location>
</feature>
<feature type="transmembrane region" description="Helical" evidence="1">
    <location>
        <begin position="194"/>
        <end position="212"/>
    </location>
</feature>
<accession>A0A1H7VFA8</accession>
<dbReference type="PANTHER" id="PTHR23028:SF131">
    <property type="entry name" value="BLR2367 PROTEIN"/>
    <property type="match status" value="1"/>
</dbReference>
<dbReference type="GO" id="GO:0016020">
    <property type="term" value="C:membrane"/>
    <property type="evidence" value="ECO:0007669"/>
    <property type="project" value="TreeGrafter"/>
</dbReference>
<feature type="transmembrane region" description="Helical" evidence="1">
    <location>
        <begin position="315"/>
        <end position="336"/>
    </location>
</feature>
<keyword evidence="1" id="KW-0812">Transmembrane</keyword>
<dbReference type="PANTHER" id="PTHR23028">
    <property type="entry name" value="ACETYLTRANSFERASE"/>
    <property type="match status" value="1"/>
</dbReference>
<evidence type="ECO:0000259" key="2">
    <source>
        <dbReference type="Pfam" id="PF01757"/>
    </source>
</evidence>
<dbReference type="InterPro" id="IPR002656">
    <property type="entry name" value="Acyl_transf_3_dom"/>
</dbReference>
<dbReference type="GO" id="GO:0000271">
    <property type="term" value="P:polysaccharide biosynthetic process"/>
    <property type="evidence" value="ECO:0007669"/>
    <property type="project" value="TreeGrafter"/>
</dbReference>
<dbReference type="GO" id="GO:0016787">
    <property type="term" value="F:hydrolase activity"/>
    <property type="evidence" value="ECO:0007669"/>
    <property type="project" value="UniProtKB-KW"/>
</dbReference>
<feature type="transmembrane region" description="Helical" evidence="1">
    <location>
        <begin position="280"/>
        <end position="303"/>
    </location>
</feature>
<proteinExistence type="predicted"/>
<keyword evidence="3" id="KW-0808">Transferase</keyword>
<keyword evidence="1" id="KW-1133">Transmembrane helix</keyword>
<keyword evidence="4" id="KW-1185">Reference proteome</keyword>
<feature type="transmembrane region" description="Helical" evidence="1">
    <location>
        <begin position="50"/>
        <end position="69"/>
    </location>
</feature>
<keyword evidence="1" id="KW-0472">Membrane</keyword>
<keyword evidence="3" id="KW-0378">Hydrolase</keyword>
<feature type="transmembrane region" description="Helical" evidence="1">
    <location>
        <begin position="90"/>
        <end position="108"/>
    </location>
</feature>
<evidence type="ECO:0000313" key="4">
    <source>
        <dbReference type="Proteomes" id="UP000199664"/>
    </source>
</evidence>
<dbReference type="GO" id="GO:0016747">
    <property type="term" value="F:acyltransferase activity, transferring groups other than amino-acyl groups"/>
    <property type="evidence" value="ECO:0007669"/>
    <property type="project" value="InterPro"/>
</dbReference>
<feature type="transmembrane region" description="Helical" evidence="1">
    <location>
        <begin position="136"/>
        <end position="155"/>
    </location>
</feature>
<protein>
    <submittedName>
        <fullName evidence="3">Peptidoglycan/LPS O-acetylase OafA/YrhL, contains acyltransferase and SGNH-hydrolase domains</fullName>
    </submittedName>
</protein>
<reference evidence="4" key="1">
    <citation type="submission" date="2016-10" db="EMBL/GenBank/DDBJ databases">
        <authorList>
            <person name="Varghese N."/>
            <person name="Submissions S."/>
        </authorList>
    </citation>
    <scope>NUCLEOTIDE SEQUENCE [LARGE SCALE GENOMIC DNA]</scope>
    <source>
        <strain evidence="4">LMG 26383,CCUG 61248,R- 45681</strain>
    </source>
</reference>
<feature type="transmembrane region" description="Helical" evidence="1">
    <location>
        <begin position="219"/>
        <end position="240"/>
    </location>
</feature>
<sequence>MPRQRHANLDALRAIAALAVMVEHMFGDLIRQVPSAAGPMSTLAQSLVETLSLGRFGVALFFLVSGFVVPFSIDGERPLRHFAISRLFRLYPAFWLALAVLTAMSWLAGDMPSTAMVLANLTMAPPLFGQPWLSPIHWTLFVELLFYGLVALLFTAGALRQVGTLLALSLALIAATVLPVQLRVHGFADLPVQYLGLHLSFLLLGLLLRLWLVERRRGAGLPALVLVLAQLAGVLSVAQFSLARGDNFIIEGLRPVLAAYLLAVAVFLAAIRLEWPRSALLARIGLTSYSMYLFHGVVNALVYRVLPLTGELGDIVTMLVCAGLTLAISWLVYQTVERPMIAFGRRIASPQNGVALVSSSRGTDGFKGRAESPRAIPQFSESRKCSRSLFYRIFFTRTGVRFARKCSRPLGGTHAGKQDTMLHPPSDYRAVRRGDGPLPAREQGLPLLDIPIGAIPSTHPGGRLVSAVLGIAIAAVTLSWFALLGYVGWKIAESL</sequence>
<organism evidence="3 4">
    <name type="scientific">Bosea lupini</name>
    <dbReference type="NCBI Taxonomy" id="1036779"/>
    <lineage>
        <taxon>Bacteria</taxon>
        <taxon>Pseudomonadati</taxon>
        <taxon>Pseudomonadota</taxon>
        <taxon>Alphaproteobacteria</taxon>
        <taxon>Hyphomicrobiales</taxon>
        <taxon>Boseaceae</taxon>
        <taxon>Bosea</taxon>
    </lineage>
</organism>
<feature type="transmembrane region" description="Helical" evidence="1">
    <location>
        <begin position="252"/>
        <end position="273"/>
    </location>
</feature>
<feature type="transmembrane region" description="Helical" evidence="1">
    <location>
        <begin position="12"/>
        <end position="30"/>
    </location>
</feature>
<feature type="transmembrane region" description="Helical" evidence="1">
    <location>
        <begin position="162"/>
        <end position="182"/>
    </location>
</feature>
<dbReference type="Proteomes" id="UP000199664">
    <property type="component" value="Unassembled WGS sequence"/>
</dbReference>
<feature type="transmembrane region" description="Helical" evidence="1">
    <location>
        <begin position="464"/>
        <end position="489"/>
    </location>
</feature>
<dbReference type="EMBL" id="FOAN01000007">
    <property type="protein sequence ID" value="SEM07946.1"/>
    <property type="molecule type" value="Genomic_DNA"/>
</dbReference>
<dbReference type="Pfam" id="PF01757">
    <property type="entry name" value="Acyl_transf_3"/>
    <property type="match status" value="1"/>
</dbReference>
<gene>
    <name evidence="3" type="ORF">SAMN04515666_10778</name>
</gene>
<name>A0A1H7VFA8_9HYPH</name>
<dbReference type="InterPro" id="IPR050879">
    <property type="entry name" value="Acyltransferase_3"/>
</dbReference>
<dbReference type="AlphaFoldDB" id="A0A1H7VFA8"/>
<keyword evidence="3" id="KW-0012">Acyltransferase</keyword>